<keyword evidence="6" id="KW-0804">Transcription</keyword>
<evidence type="ECO:0000256" key="8">
    <source>
        <dbReference type="PIRSR" id="PIRSR602481-2"/>
    </source>
</evidence>
<organism evidence="10 11">
    <name type="scientific">Pelosinus fermentans JBW45</name>
    <dbReference type="NCBI Taxonomy" id="1192197"/>
    <lineage>
        <taxon>Bacteria</taxon>
        <taxon>Bacillati</taxon>
        <taxon>Bacillota</taxon>
        <taxon>Negativicutes</taxon>
        <taxon>Selenomonadales</taxon>
        <taxon>Sporomusaceae</taxon>
        <taxon>Pelosinus</taxon>
    </lineage>
</organism>
<name>I9DKB5_9FIRM</name>
<keyword evidence="3 7" id="KW-0862">Zinc</keyword>
<dbReference type="CDD" id="cd07153">
    <property type="entry name" value="Fur_like"/>
    <property type="match status" value="1"/>
</dbReference>
<dbReference type="InterPro" id="IPR036388">
    <property type="entry name" value="WH-like_DNA-bd_sf"/>
</dbReference>
<dbReference type="Gene3D" id="3.30.1490.190">
    <property type="match status" value="1"/>
</dbReference>
<dbReference type="Proteomes" id="UP000005361">
    <property type="component" value="Chromosome"/>
</dbReference>
<feature type="binding site" evidence="8">
    <location>
        <position position="129"/>
    </location>
    <ligand>
        <name>Fe cation</name>
        <dbReference type="ChEBI" id="CHEBI:24875"/>
    </ligand>
</feature>
<dbReference type="PANTHER" id="PTHR33202">
    <property type="entry name" value="ZINC UPTAKE REGULATION PROTEIN"/>
    <property type="match status" value="1"/>
</dbReference>
<dbReference type="KEGG" id="pft:JBW_01915"/>
<keyword evidence="9" id="KW-1133">Transmembrane helix</keyword>
<evidence type="ECO:0000256" key="3">
    <source>
        <dbReference type="ARBA" id="ARBA00022833"/>
    </source>
</evidence>
<protein>
    <submittedName>
        <fullName evidence="10">Ferric uptake regulator, Fur family</fullName>
    </submittedName>
</protein>
<comment type="cofactor">
    <cofactor evidence="7">
        <name>Zn(2+)</name>
        <dbReference type="ChEBI" id="CHEBI:29105"/>
    </cofactor>
    <text evidence="7">Binds 1 zinc ion per subunit.</text>
</comment>
<dbReference type="Pfam" id="PF01475">
    <property type="entry name" value="FUR"/>
    <property type="match status" value="1"/>
</dbReference>
<keyword evidence="4" id="KW-0805">Transcription regulation</keyword>
<dbReference type="GO" id="GO:0045892">
    <property type="term" value="P:negative regulation of DNA-templated transcription"/>
    <property type="evidence" value="ECO:0007669"/>
    <property type="project" value="TreeGrafter"/>
</dbReference>
<dbReference type="GO" id="GO:0003700">
    <property type="term" value="F:DNA-binding transcription factor activity"/>
    <property type="evidence" value="ECO:0007669"/>
    <property type="project" value="InterPro"/>
</dbReference>
<keyword evidence="8" id="KW-0408">Iron</keyword>
<keyword evidence="9" id="KW-0472">Membrane</keyword>
<dbReference type="STRING" id="1192197.JBW_01915"/>
<dbReference type="GO" id="GO:1900376">
    <property type="term" value="P:regulation of secondary metabolite biosynthetic process"/>
    <property type="evidence" value="ECO:0007669"/>
    <property type="project" value="TreeGrafter"/>
</dbReference>
<feature type="binding site" evidence="8">
    <location>
        <position position="167"/>
    </location>
    <ligand>
        <name>Fe cation</name>
        <dbReference type="ChEBI" id="CHEBI:24875"/>
    </ligand>
</feature>
<sequence length="181" mass="21049">MSLGKVEQIGIRLFVFQIDNNYIFFAVLIRILLFVKKGKIYMIYDVMKKLKEKGYRITPQRRIIMEKIVQTAGLLTADEIWNLVRQEYSDIGLDTIYRNINMLTENGVLIPITGMGKERTRYELAHANHHHHVVCVKCGKAVCIDYCPIDEEFIKLLRKSGYELIRHNVELLGLCSNCKTL</sequence>
<dbReference type="Gene3D" id="1.10.10.10">
    <property type="entry name" value="Winged helix-like DNA-binding domain superfamily/Winged helix DNA-binding domain"/>
    <property type="match status" value="1"/>
</dbReference>
<dbReference type="InterPro" id="IPR036390">
    <property type="entry name" value="WH_DNA-bd_sf"/>
</dbReference>
<dbReference type="EMBL" id="CP010978">
    <property type="protein sequence ID" value="AJQ27265.1"/>
    <property type="molecule type" value="Genomic_DNA"/>
</dbReference>
<keyword evidence="7" id="KW-0479">Metal-binding</keyword>
<keyword evidence="2" id="KW-0678">Repressor</keyword>
<evidence type="ECO:0000313" key="11">
    <source>
        <dbReference type="Proteomes" id="UP000005361"/>
    </source>
</evidence>
<feature type="binding site" evidence="7">
    <location>
        <position position="178"/>
    </location>
    <ligand>
        <name>Zn(2+)</name>
        <dbReference type="ChEBI" id="CHEBI:29105"/>
    </ligand>
</feature>
<evidence type="ECO:0000256" key="4">
    <source>
        <dbReference type="ARBA" id="ARBA00023015"/>
    </source>
</evidence>
<evidence type="ECO:0000256" key="9">
    <source>
        <dbReference type="SAM" id="Phobius"/>
    </source>
</evidence>
<proteinExistence type="inferred from homology"/>
<feature type="binding site" evidence="7">
    <location>
        <position position="135"/>
    </location>
    <ligand>
        <name>Zn(2+)</name>
        <dbReference type="ChEBI" id="CHEBI:29105"/>
    </ligand>
</feature>
<reference evidence="10 11" key="1">
    <citation type="journal article" date="2015" name="Genome Announc.">
        <title>Complete Genome Sequence of Pelosinus fermentans JBW45, a Member of a Remarkably Competitive Group of Negativicutes in the Firmicutes Phylum.</title>
        <authorList>
            <person name="De Leon K.B."/>
            <person name="Utturkar S.M."/>
            <person name="Camilleri L.B."/>
            <person name="Elias D.A."/>
            <person name="Arkin A.P."/>
            <person name="Fields M.W."/>
            <person name="Brown S.D."/>
            <person name="Wall J.D."/>
        </authorList>
    </citation>
    <scope>NUCLEOTIDE SEQUENCE [LARGE SCALE GENOMIC DNA]</scope>
    <source>
        <strain evidence="10 11">JBW45</strain>
    </source>
</reference>
<dbReference type="SUPFAM" id="SSF46785">
    <property type="entry name" value="Winged helix' DNA-binding domain"/>
    <property type="match status" value="1"/>
</dbReference>
<dbReference type="AlphaFoldDB" id="I9DKB5"/>
<evidence type="ECO:0000256" key="1">
    <source>
        <dbReference type="ARBA" id="ARBA00007957"/>
    </source>
</evidence>
<feature type="binding site" evidence="7">
    <location>
        <position position="175"/>
    </location>
    <ligand>
        <name>Zn(2+)</name>
        <dbReference type="ChEBI" id="CHEBI:29105"/>
    </ligand>
</feature>
<gene>
    <name evidence="10" type="ORF">JBW_01915</name>
</gene>
<keyword evidence="9" id="KW-0812">Transmembrane</keyword>
<accession>I9DKB5</accession>
<keyword evidence="5" id="KW-0238">DNA-binding</keyword>
<comment type="cofactor">
    <cofactor evidence="8">
        <name>Mn(2+)</name>
        <dbReference type="ChEBI" id="CHEBI:29035"/>
    </cofactor>
    <cofactor evidence="8">
        <name>Fe(2+)</name>
        <dbReference type="ChEBI" id="CHEBI:29033"/>
    </cofactor>
    <text evidence="8">Binds 1 Mn(2+) or Fe(2+) ion per subunit.</text>
</comment>
<comment type="similarity">
    <text evidence="1">Belongs to the Fur family.</text>
</comment>
<dbReference type="GO" id="GO:0000976">
    <property type="term" value="F:transcription cis-regulatory region binding"/>
    <property type="evidence" value="ECO:0007669"/>
    <property type="project" value="TreeGrafter"/>
</dbReference>
<feature type="binding site" evidence="7">
    <location>
        <position position="138"/>
    </location>
    <ligand>
        <name>Zn(2+)</name>
        <dbReference type="ChEBI" id="CHEBI:29105"/>
    </ligand>
</feature>
<evidence type="ECO:0000256" key="2">
    <source>
        <dbReference type="ARBA" id="ARBA00022491"/>
    </source>
</evidence>
<evidence type="ECO:0000256" key="7">
    <source>
        <dbReference type="PIRSR" id="PIRSR602481-1"/>
    </source>
</evidence>
<dbReference type="GO" id="GO:0008270">
    <property type="term" value="F:zinc ion binding"/>
    <property type="evidence" value="ECO:0007669"/>
    <property type="project" value="TreeGrafter"/>
</dbReference>
<reference evidence="11" key="2">
    <citation type="submission" date="2015-02" db="EMBL/GenBank/DDBJ databases">
        <title>Complete Genome Sequence of Pelosinus fermentans JBW45.</title>
        <authorList>
            <person name="De Leon K.B."/>
            <person name="Utturkar S.M."/>
            <person name="Camilleri L.B."/>
            <person name="Arkin A.P."/>
            <person name="Fields M.W."/>
            <person name="Brown S.D."/>
            <person name="Wall J.D."/>
        </authorList>
    </citation>
    <scope>NUCLEOTIDE SEQUENCE [LARGE SCALE GENOMIC DNA]</scope>
    <source>
        <strain evidence="11">JBW45</strain>
    </source>
</reference>
<evidence type="ECO:0000256" key="5">
    <source>
        <dbReference type="ARBA" id="ARBA00023125"/>
    </source>
</evidence>
<evidence type="ECO:0000313" key="10">
    <source>
        <dbReference type="EMBL" id="AJQ27265.1"/>
    </source>
</evidence>
<feature type="transmembrane region" description="Helical" evidence="9">
    <location>
        <begin position="22"/>
        <end position="44"/>
    </location>
</feature>
<dbReference type="InterPro" id="IPR002481">
    <property type="entry name" value="FUR"/>
</dbReference>
<dbReference type="PANTHER" id="PTHR33202:SF7">
    <property type="entry name" value="FERRIC UPTAKE REGULATION PROTEIN"/>
    <property type="match status" value="1"/>
</dbReference>
<dbReference type="HOGENOM" id="CLU_096072_5_1_9"/>
<evidence type="ECO:0000256" key="6">
    <source>
        <dbReference type="ARBA" id="ARBA00023163"/>
    </source>
</evidence>
<dbReference type="InterPro" id="IPR043135">
    <property type="entry name" value="Fur_C"/>
</dbReference>